<dbReference type="GO" id="GO:0020037">
    <property type="term" value="F:heme binding"/>
    <property type="evidence" value="ECO:0007669"/>
    <property type="project" value="InterPro"/>
</dbReference>
<dbReference type="InterPro" id="IPR051996">
    <property type="entry name" value="Cytochrome_P450_78A"/>
</dbReference>
<evidence type="ECO:0000256" key="3">
    <source>
        <dbReference type="ARBA" id="ARBA00022617"/>
    </source>
</evidence>
<keyword evidence="10" id="KW-1185">Reference proteome</keyword>
<feature type="chain" id="PRO_5043461726" evidence="8">
    <location>
        <begin position="23"/>
        <end position="376"/>
    </location>
</feature>
<evidence type="ECO:0000256" key="1">
    <source>
        <dbReference type="ARBA" id="ARBA00001971"/>
    </source>
</evidence>
<dbReference type="SUPFAM" id="SSF48264">
    <property type="entry name" value="Cytochrome P450"/>
    <property type="match status" value="1"/>
</dbReference>
<sequence>MVLTKTTGPLDSLLFLLSLTSSLPPLLWLSPEGHAWALSRSRRPSSGPAGMVIVHSSPVAHRTLPAMSSAINGDKAFIAFSVGFTRHIVVSQPDTTCAILLNPAFGDRPIKDAAHHLLFHRAMGFAASHMFSPCQVATSAPHSAAIGADMVPDIANIMARNGEVTMRCVLHAMSLNHIMITMFGKRYNFTTQEGMLLDEMVAEGREATGRRRGRSHRGVRSRCNKLVQKVEVFVGDIIQEHRARRASGVVNGEFTSDFVDVLLDLQGEEKLSDSDMIAVLWQGLGRKHQGPCKGYMPIRLRQSARPKFSVLATPREELIIARGKPLLLYDDYRRRSWRLMTTTASMEACELDGVQGLMEMDQSEGQAMEQVLGTLV</sequence>
<evidence type="ECO:0000256" key="7">
    <source>
        <dbReference type="ARBA" id="ARBA00023033"/>
    </source>
</evidence>
<dbReference type="Proteomes" id="UP001054889">
    <property type="component" value="Unassembled WGS sequence"/>
</dbReference>
<dbReference type="InterPro" id="IPR036396">
    <property type="entry name" value="Cyt_P450_sf"/>
</dbReference>
<dbReference type="AlphaFoldDB" id="A0AAV5DK47"/>
<feature type="signal peptide" evidence="8">
    <location>
        <begin position="1"/>
        <end position="22"/>
    </location>
</feature>
<dbReference type="GO" id="GO:0004497">
    <property type="term" value="F:monooxygenase activity"/>
    <property type="evidence" value="ECO:0007669"/>
    <property type="project" value="UniProtKB-KW"/>
</dbReference>
<evidence type="ECO:0000256" key="4">
    <source>
        <dbReference type="ARBA" id="ARBA00022723"/>
    </source>
</evidence>
<keyword evidence="6" id="KW-0408">Iron</keyword>
<organism evidence="9 10">
    <name type="scientific">Eleusine coracana subsp. coracana</name>
    <dbReference type="NCBI Taxonomy" id="191504"/>
    <lineage>
        <taxon>Eukaryota</taxon>
        <taxon>Viridiplantae</taxon>
        <taxon>Streptophyta</taxon>
        <taxon>Embryophyta</taxon>
        <taxon>Tracheophyta</taxon>
        <taxon>Spermatophyta</taxon>
        <taxon>Magnoliopsida</taxon>
        <taxon>Liliopsida</taxon>
        <taxon>Poales</taxon>
        <taxon>Poaceae</taxon>
        <taxon>PACMAD clade</taxon>
        <taxon>Chloridoideae</taxon>
        <taxon>Cynodonteae</taxon>
        <taxon>Eleusininae</taxon>
        <taxon>Eleusine</taxon>
    </lineage>
</organism>
<keyword evidence="8" id="KW-0732">Signal</keyword>
<proteinExistence type="inferred from homology"/>
<dbReference type="PANTHER" id="PTHR47946:SF14">
    <property type="entry name" value="CYTOCHROME P450 FAMILY PROTEIN"/>
    <property type="match status" value="1"/>
</dbReference>
<keyword evidence="5" id="KW-0560">Oxidoreductase</keyword>
<evidence type="ECO:0000256" key="6">
    <source>
        <dbReference type="ARBA" id="ARBA00023004"/>
    </source>
</evidence>
<dbReference type="EMBL" id="BQKI01000018">
    <property type="protein sequence ID" value="GJN11308.1"/>
    <property type="molecule type" value="Genomic_DNA"/>
</dbReference>
<evidence type="ECO:0000256" key="8">
    <source>
        <dbReference type="SAM" id="SignalP"/>
    </source>
</evidence>
<name>A0AAV5DK47_ELECO</name>
<keyword evidence="7" id="KW-0503">Monooxygenase</keyword>
<evidence type="ECO:0000313" key="10">
    <source>
        <dbReference type="Proteomes" id="UP001054889"/>
    </source>
</evidence>
<reference evidence="9" key="1">
    <citation type="journal article" date="2018" name="DNA Res.">
        <title>Multiple hybrid de novo genome assembly of finger millet, an orphan allotetraploid crop.</title>
        <authorList>
            <person name="Hatakeyama M."/>
            <person name="Aluri S."/>
            <person name="Balachadran M.T."/>
            <person name="Sivarajan S.R."/>
            <person name="Patrignani A."/>
            <person name="Gruter S."/>
            <person name="Poveda L."/>
            <person name="Shimizu-Inatsugi R."/>
            <person name="Baeten J."/>
            <person name="Francoijs K.J."/>
            <person name="Nataraja K.N."/>
            <person name="Reddy Y.A.N."/>
            <person name="Phadnis S."/>
            <person name="Ravikumar R.L."/>
            <person name="Schlapbach R."/>
            <person name="Sreeman S.M."/>
            <person name="Shimizu K.K."/>
        </authorList>
    </citation>
    <scope>NUCLEOTIDE SEQUENCE</scope>
</reference>
<dbReference type="GO" id="GO:0005506">
    <property type="term" value="F:iron ion binding"/>
    <property type="evidence" value="ECO:0007669"/>
    <property type="project" value="InterPro"/>
</dbReference>
<dbReference type="PANTHER" id="PTHR47946">
    <property type="entry name" value="CYTOCHROME P450 78A7-RELATED"/>
    <property type="match status" value="1"/>
</dbReference>
<gene>
    <name evidence="9" type="primary">ga29489</name>
    <name evidence="9" type="ORF">PR202_ga29489</name>
</gene>
<dbReference type="Gene3D" id="1.10.630.10">
    <property type="entry name" value="Cytochrome P450"/>
    <property type="match status" value="1"/>
</dbReference>
<accession>A0AAV5DK47</accession>
<evidence type="ECO:0000256" key="5">
    <source>
        <dbReference type="ARBA" id="ARBA00023002"/>
    </source>
</evidence>
<comment type="caution">
    <text evidence="9">The sequence shown here is derived from an EMBL/GenBank/DDBJ whole genome shotgun (WGS) entry which is preliminary data.</text>
</comment>
<dbReference type="GO" id="GO:0016705">
    <property type="term" value="F:oxidoreductase activity, acting on paired donors, with incorporation or reduction of molecular oxygen"/>
    <property type="evidence" value="ECO:0007669"/>
    <property type="project" value="InterPro"/>
</dbReference>
<keyword evidence="4" id="KW-0479">Metal-binding</keyword>
<keyword evidence="3" id="KW-0349">Heme</keyword>
<protein>
    <submittedName>
        <fullName evidence="9">Uncharacterized protein</fullName>
    </submittedName>
</protein>
<evidence type="ECO:0000313" key="9">
    <source>
        <dbReference type="EMBL" id="GJN11308.1"/>
    </source>
</evidence>
<reference evidence="9" key="2">
    <citation type="submission" date="2021-12" db="EMBL/GenBank/DDBJ databases">
        <title>Resequencing data analysis of finger millet.</title>
        <authorList>
            <person name="Hatakeyama M."/>
            <person name="Aluri S."/>
            <person name="Balachadran M.T."/>
            <person name="Sivarajan S.R."/>
            <person name="Poveda L."/>
            <person name="Shimizu-Inatsugi R."/>
            <person name="Schlapbach R."/>
            <person name="Sreeman S.M."/>
            <person name="Shimizu K.K."/>
        </authorList>
    </citation>
    <scope>NUCLEOTIDE SEQUENCE</scope>
</reference>
<evidence type="ECO:0000256" key="2">
    <source>
        <dbReference type="ARBA" id="ARBA00010617"/>
    </source>
</evidence>
<comment type="cofactor">
    <cofactor evidence="1">
        <name>heme</name>
        <dbReference type="ChEBI" id="CHEBI:30413"/>
    </cofactor>
</comment>
<comment type="similarity">
    <text evidence="2">Belongs to the cytochrome P450 family.</text>
</comment>